<feature type="transmembrane region" description="Helical" evidence="1">
    <location>
        <begin position="145"/>
        <end position="169"/>
    </location>
</feature>
<keyword evidence="1" id="KW-1133">Transmembrane helix</keyword>
<name>A0A3E0DWU0_9BACT</name>
<dbReference type="Pfam" id="PF09980">
    <property type="entry name" value="DUF2214"/>
    <property type="match status" value="1"/>
</dbReference>
<gene>
    <name evidence="2" type="ORF">C8N25_10640</name>
</gene>
<proteinExistence type="predicted"/>
<evidence type="ECO:0000313" key="3">
    <source>
        <dbReference type="Proteomes" id="UP000256405"/>
    </source>
</evidence>
<dbReference type="InterPro" id="IPR018706">
    <property type="entry name" value="DUF2214_membrane"/>
</dbReference>
<dbReference type="AlphaFoldDB" id="A0A3E0DWU0"/>
<accession>A0A3E0DWU0</accession>
<sequence>MGRTLSDREPCRAFSYGANPSFMTTEILLRYLHFISIFAIVGSLVAEHLLLKKELTRIEIKRIAAIDGLYGMGALTLLGVGLTLWLGSYGKPAEFYSQNFIFHIKITLFATIGILSIYPTVFFIRNAKGNPLDIIQIPKTIFMLLRLELVILVIIPLLAGLMAKGIGYFG</sequence>
<feature type="transmembrane region" description="Helical" evidence="1">
    <location>
        <begin position="100"/>
        <end position="124"/>
    </location>
</feature>
<organism evidence="2 3">
    <name type="scientific">Algoriphagus antarcticus</name>
    <dbReference type="NCBI Taxonomy" id="238540"/>
    <lineage>
        <taxon>Bacteria</taxon>
        <taxon>Pseudomonadati</taxon>
        <taxon>Bacteroidota</taxon>
        <taxon>Cytophagia</taxon>
        <taxon>Cytophagales</taxon>
        <taxon>Cyclobacteriaceae</taxon>
        <taxon>Algoriphagus</taxon>
    </lineage>
</organism>
<feature type="transmembrane region" description="Helical" evidence="1">
    <location>
        <begin position="63"/>
        <end position="88"/>
    </location>
</feature>
<reference evidence="2 3" key="1">
    <citation type="submission" date="2018-08" db="EMBL/GenBank/DDBJ databases">
        <title>Genomic Encyclopedia of Archaeal and Bacterial Type Strains, Phase II (KMG-II): from individual species to whole genera.</title>
        <authorList>
            <person name="Goeker M."/>
        </authorList>
    </citation>
    <scope>NUCLEOTIDE SEQUENCE [LARGE SCALE GENOMIC DNA]</scope>
    <source>
        <strain evidence="2 3">DSM 15986</strain>
    </source>
</reference>
<evidence type="ECO:0000256" key="1">
    <source>
        <dbReference type="SAM" id="Phobius"/>
    </source>
</evidence>
<evidence type="ECO:0000313" key="2">
    <source>
        <dbReference type="EMBL" id="REG90542.1"/>
    </source>
</evidence>
<feature type="transmembrane region" description="Helical" evidence="1">
    <location>
        <begin position="31"/>
        <end position="51"/>
    </location>
</feature>
<comment type="caution">
    <text evidence="2">The sequence shown here is derived from an EMBL/GenBank/DDBJ whole genome shotgun (WGS) entry which is preliminary data.</text>
</comment>
<protein>
    <submittedName>
        <fullName evidence="2">Putative membrane protein</fullName>
    </submittedName>
</protein>
<keyword evidence="3" id="KW-1185">Reference proteome</keyword>
<dbReference type="EMBL" id="QUNF01000006">
    <property type="protein sequence ID" value="REG90542.1"/>
    <property type="molecule type" value="Genomic_DNA"/>
</dbReference>
<keyword evidence="1" id="KW-0812">Transmembrane</keyword>
<keyword evidence="1" id="KW-0472">Membrane</keyword>
<dbReference type="Proteomes" id="UP000256405">
    <property type="component" value="Unassembled WGS sequence"/>
</dbReference>